<keyword evidence="11" id="KW-0411">Iron-sulfur</keyword>
<dbReference type="OrthoDB" id="9805215at2"/>
<evidence type="ECO:0000256" key="14">
    <source>
        <dbReference type="ARBA" id="ARBA00061574"/>
    </source>
</evidence>
<proteinExistence type="inferred from homology"/>
<dbReference type="PANTHER" id="PTHR11918:SF45">
    <property type="entry name" value="THREONYLCARBAMOYLADENOSINE TRNA METHYLTHIOTRANSFERASE"/>
    <property type="match status" value="1"/>
</dbReference>
<keyword evidence="19" id="KW-1185">Reference proteome</keyword>
<comment type="function">
    <text evidence="2">Catalyzes the methylthiolation of N6-threonylcarbamoyladenosine (t(6)A), leading to the formation of 2-methylthio-N6-threonylcarbamoyladenosine (ms(2)t(6)A) at position 37 in tRNAs that read codons beginning with adenine.</text>
</comment>
<evidence type="ECO:0000256" key="9">
    <source>
        <dbReference type="ARBA" id="ARBA00022723"/>
    </source>
</evidence>
<dbReference type="GO" id="GO:0051539">
    <property type="term" value="F:4 iron, 4 sulfur cluster binding"/>
    <property type="evidence" value="ECO:0007669"/>
    <property type="project" value="UniProtKB-KW"/>
</dbReference>
<dbReference type="SFLD" id="SFLDF00295">
    <property type="entry name" value="threonylcarbamoyladenosine_tRN"/>
    <property type="match status" value="1"/>
</dbReference>
<evidence type="ECO:0000256" key="5">
    <source>
        <dbReference type="ARBA" id="ARBA00022490"/>
    </source>
</evidence>
<evidence type="ECO:0000256" key="7">
    <source>
        <dbReference type="ARBA" id="ARBA00022691"/>
    </source>
</evidence>
<dbReference type="EC" id="2.8.4.5" evidence="3"/>
<evidence type="ECO:0000256" key="11">
    <source>
        <dbReference type="ARBA" id="ARBA00023014"/>
    </source>
</evidence>
<dbReference type="NCBIfam" id="TIGR00089">
    <property type="entry name" value="MiaB/RimO family radical SAM methylthiotransferase"/>
    <property type="match status" value="1"/>
</dbReference>
<keyword evidence="10" id="KW-0408">Iron</keyword>
<dbReference type="Proteomes" id="UP000279029">
    <property type="component" value="Chromosome"/>
</dbReference>
<dbReference type="SMART" id="SM00729">
    <property type="entry name" value="Elp3"/>
    <property type="match status" value="1"/>
</dbReference>
<dbReference type="CDD" id="cd01335">
    <property type="entry name" value="Radical_SAM"/>
    <property type="match status" value="1"/>
</dbReference>
<dbReference type="RefSeq" id="WP_125138330.1">
    <property type="nucleotide sequence ID" value="NZ_LR130778.1"/>
</dbReference>
<dbReference type="FunFam" id="3.80.30.20:FF:000001">
    <property type="entry name" value="tRNA-2-methylthio-N(6)-dimethylallyladenosine synthase 2"/>
    <property type="match status" value="1"/>
</dbReference>
<evidence type="ECO:0000256" key="12">
    <source>
        <dbReference type="ARBA" id="ARBA00031213"/>
    </source>
</evidence>
<accession>A0A3P7P2Q2</accession>
<feature type="domain" description="Radical SAM core" evidence="17">
    <location>
        <begin position="138"/>
        <end position="367"/>
    </location>
</feature>
<dbReference type="SUPFAM" id="SSF102114">
    <property type="entry name" value="Radical SAM enzymes"/>
    <property type="match status" value="1"/>
</dbReference>
<evidence type="ECO:0000256" key="8">
    <source>
        <dbReference type="ARBA" id="ARBA00022694"/>
    </source>
</evidence>
<dbReference type="GO" id="GO:0035598">
    <property type="term" value="F:tRNA (N(6)-L-threonylcarbamoyladenosine(37)-C(2))-methylthiotransferase activity"/>
    <property type="evidence" value="ECO:0007669"/>
    <property type="project" value="UniProtKB-EC"/>
</dbReference>
<comment type="similarity">
    <text evidence="14">Belongs to the methylthiotransferase family. MtaB subfamily.</text>
</comment>
<reference evidence="18 19" key="1">
    <citation type="submission" date="2018-09" db="EMBL/GenBank/DDBJ databases">
        <authorList>
            <person name="Postec A."/>
        </authorList>
    </citation>
    <scope>NUCLEOTIDE SEQUENCE [LARGE SCALE GENOMIC DNA]</scope>
    <source>
        <strain evidence="18">70B-A</strain>
    </source>
</reference>
<dbReference type="AlphaFoldDB" id="A0A3P7P2Q2"/>
<comment type="cofactor">
    <cofactor evidence="1">
        <name>[4Fe-4S] cluster</name>
        <dbReference type="ChEBI" id="CHEBI:49883"/>
    </cofactor>
</comment>
<dbReference type="InterPro" id="IPR038135">
    <property type="entry name" value="Methylthiotransferase_N_sf"/>
</dbReference>
<keyword evidence="8" id="KW-0819">tRNA processing</keyword>
<evidence type="ECO:0000313" key="18">
    <source>
        <dbReference type="EMBL" id="VDN49355.1"/>
    </source>
</evidence>
<comment type="catalytic activity">
    <reaction evidence="13">
        <text>N(6)-L-threonylcarbamoyladenosine(37) in tRNA + (sulfur carrier)-SH + AH2 + 2 S-adenosyl-L-methionine = 2-methylsulfanyl-N(6)-L-threonylcarbamoyladenosine(37) in tRNA + (sulfur carrier)-H + 5'-deoxyadenosine + L-methionine + A + S-adenosyl-L-homocysteine + 2 H(+)</text>
        <dbReference type="Rhea" id="RHEA:37075"/>
        <dbReference type="Rhea" id="RHEA-COMP:10163"/>
        <dbReference type="Rhea" id="RHEA-COMP:11092"/>
        <dbReference type="Rhea" id="RHEA-COMP:14737"/>
        <dbReference type="Rhea" id="RHEA-COMP:14739"/>
        <dbReference type="ChEBI" id="CHEBI:13193"/>
        <dbReference type="ChEBI" id="CHEBI:15378"/>
        <dbReference type="ChEBI" id="CHEBI:17319"/>
        <dbReference type="ChEBI" id="CHEBI:17499"/>
        <dbReference type="ChEBI" id="CHEBI:29917"/>
        <dbReference type="ChEBI" id="CHEBI:57844"/>
        <dbReference type="ChEBI" id="CHEBI:57856"/>
        <dbReference type="ChEBI" id="CHEBI:59789"/>
        <dbReference type="ChEBI" id="CHEBI:64428"/>
        <dbReference type="ChEBI" id="CHEBI:74418"/>
        <dbReference type="ChEBI" id="CHEBI:74420"/>
        <dbReference type="EC" id="2.8.4.5"/>
    </reaction>
</comment>
<evidence type="ECO:0000259" key="17">
    <source>
        <dbReference type="PROSITE" id="PS51918"/>
    </source>
</evidence>
<dbReference type="Pfam" id="PF04055">
    <property type="entry name" value="Radical_SAM"/>
    <property type="match status" value="1"/>
</dbReference>
<dbReference type="InterPro" id="IPR023404">
    <property type="entry name" value="rSAM_horseshoe"/>
</dbReference>
<evidence type="ECO:0000256" key="6">
    <source>
        <dbReference type="ARBA" id="ARBA00022679"/>
    </source>
</evidence>
<dbReference type="SFLD" id="SFLDS00029">
    <property type="entry name" value="Radical_SAM"/>
    <property type="match status" value="1"/>
</dbReference>
<dbReference type="PROSITE" id="PS51449">
    <property type="entry name" value="MTTASE_N"/>
    <property type="match status" value="1"/>
</dbReference>
<keyword evidence="7" id="KW-0949">S-adenosyl-L-methionine</keyword>
<sequence>MAKVAFHTLGCKVNQYETEGMMTQFEQFGYDIVGFFEKADIYIINTCTVTNMADKKSRQMLAKAKKNNPKSLVVAVGCYVQAANKELLEMIQVDLLIGNTDKGNMVQVIETYLESKIKPEVLDLSQYKVYDDLWISMTQDHTRAHIKIQDGCDQFCTYCIIPYARGRIRSRSASSILEESQDLAKKGYKEVVLTGIHLASYGIQFDDYRLIDLLEDMQKIEGILRIRLGSLEPTLITKDFVSRIAKLDKVCPHFHLSLQSGDDGVLKKMNRKYSTQDYKQAVNRLREKMPTCAITTDLIVGFPSETEAQFEDTLAFIKDIGFAEVHVFKYSKRSGTPAAKMKEQVSPKEKNNRSIKAIKAAEGMKDDFLGQFIGIKMNVLIEEQVVLDNQVYYVGHTTNHIKVYTLSIQPLERNTIKSIDLKQRFRDGLLGLT</sequence>
<keyword evidence="6 18" id="KW-0808">Transferase</keyword>
<keyword evidence="5" id="KW-0963">Cytoplasm</keyword>
<dbReference type="Pfam" id="PF00919">
    <property type="entry name" value="UPF0004"/>
    <property type="match status" value="1"/>
</dbReference>
<dbReference type="InterPro" id="IPR006467">
    <property type="entry name" value="MiaB-like_bact"/>
</dbReference>
<dbReference type="GO" id="GO:0046872">
    <property type="term" value="F:metal ion binding"/>
    <property type="evidence" value="ECO:0007669"/>
    <property type="project" value="UniProtKB-KW"/>
</dbReference>
<evidence type="ECO:0000256" key="2">
    <source>
        <dbReference type="ARBA" id="ARBA00002399"/>
    </source>
</evidence>
<evidence type="ECO:0000256" key="10">
    <source>
        <dbReference type="ARBA" id="ARBA00023004"/>
    </source>
</evidence>
<name>A0A3P7P2Q2_9FIRM</name>
<evidence type="ECO:0000256" key="1">
    <source>
        <dbReference type="ARBA" id="ARBA00001966"/>
    </source>
</evidence>
<dbReference type="InterPro" id="IPR005839">
    <property type="entry name" value="Methylthiotransferase"/>
</dbReference>
<dbReference type="Gene3D" id="3.80.30.20">
    <property type="entry name" value="tm_1862 like domain"/>
    <property type="match status" value="1"/>
</dbReference>
<evidence type="ECO:0000313" key="19">
    <source>
        <dbReference type="Proteomes" id="UP000279029"/>
    </source>
</evidence>
<evidence type="ECO:0000256" key="15">
    <source>
        <dbReference type="ARBA" id="ARBA00069898"/>
    </source>
</evidence>
<evidence type="ECO:0000256" key="4">
    <source>
        <dbReference type="ARBA" id="ARBA00022485"/>
    </source>
</evidence>
<dbReference type="PROSITE" id="PS51918">
    <property type="entry name" value="RADICAL_SAM"/>
    <property type="match status" value="1"/>
</dbReference>
<dbReference type="PANTHER" id="PTHR11918">
    <property type="entry name" value="RADICAL SAM PROTEINS"/>
    <property type="match status" value="1"/>
</dbReference>
<dbReference type="PROSITE" id="PS01278">
    <property type="entry name" value="MTTASE_RADICAL"/>
    <property type="match status" value="1"/>
</dbReference>
<protein>
    <recommendedName>
        <fullName evidence="15">Threonylcarbamoyladenosine tRNA methylthiotransferase MtaB</fullName>
        <ecNumber evidence="3">2.8.4.5</ecNumber>
    </recommendedName>
    <alternativeName>
        <fullName evidence="12">tRNA-t(6)A37 methylthiotransferase</fullName>
    </alternativeName>
</protein>
<keyword evidence="9" id="KW-0479">Metal-binding</keyword>
<dbReference type="Gene3D" id="3.40.50.12160">
    <property type="entry name" value="Methylthiotransferase, N-terminal domain"/>
    <property type="match status" value="1"/>
</dbReference>
<dbReference type="InterPro" id="IPR020612">
    <property type="entry name" value="Methylthiotransferase_CS"/>
</dbReference>
<evidence type="ECO:0000259" key="16">
    <source>
        <dbReference type="PROSITE" id="PS51449"/>
    </source>
</evidence>
<gene>
    <name evidence="18" type="primary">mtaB</name>
    <name evidence="18" type="ORF">PATL70BA_3421</name>
</gene>
<dbReference type="FunFam" id="3.40.50.12160:FF:000004">
    <property type="entry name" value="Threonylcarbamoyladenosine tRNA methylthiotransferase MtaB"/>
    <property type="match status" value="1"/>
</dbReference>
<dbReference type="InterPro" id="IPR058240">
    <property type="entry name" value="rSAM_sf"/>
</dbReference>
<dbReference type="EMBL" id="LR130778">
    <property type="protein sequence ID" value="VDN49355.1"/>
    <property type="molecule type" value="Genomic_DNA"/>
</dbReference>
<feature type="domain" description="MTTase N-terminal" evidence="16">
    <location>
        <begin position="2"/>
        <end position="114"/>
    </location>
</feature>
<evidence type="ECO:0000256" key="3">
    <source>
        <dbReference type="ARBA" id="ARBA00013273"/>
    </source>
</evidence>
<dbReference type="InterPro" id="IPR034557">
    <property type="entry name" value="ThrcA_tRNA_MEthiotransferase"/>
</dbReference>
<dbReference type="KEGG" id="cbar:PATL70BA_3421"/>
<keyword evidence="4" id="KW-0004">4Fe-4S</keyword>
<dbReference type="InterPro" id="IPR007197">
    <property type="entry name" value="rSAM"/>
</dbReference>
<dbReference type="InterPro" id="IPR013848">
    <property type="entry name" value="Methylthiotransferase_N"/>
</dbReference>
<dbReference type="SFLD" id="SFLDG01082">
    <property type="entry name" value="B12-binding_domain_containing"/>
    <property type="match status" value="1"/>
</dbReference>
<dbReference type="InterPro" id="IPR006638">
    <property type="entry name" value="Elp3/MiaA/NifB-like_rSAM"/>
</dbReference>
<dbReference type="SFLD" id="SFLDG01061">
    <property type="entry name" value="methylthiotransferase"/>
    <property type="match status" value="1"/>
</dbReference>
<dbReference type="NCBIfam" id="TIGR01579">
    <property type="entry name" value="MiaB-like-C"/>
    <property type="match status" value="1"/>
</dbReference>
<evidence type="ECO:0000256" key="13">
    <source>
        <dbReference type="ARBA" id="ARBA00051661"/>
    </source>
</evidence>
<organism evidence="18 19">
    <name type="scientific">Petrocella atlantisensis</name>
    <dbReference type="NCBI Taxonomy" id="2173034"/>
    <lineage>
        <taxon>Bacteria</taxon>
        <taxon>Bacillati</taxon>
        <taxon>Bacillota</taxon>
        <taxon>Clostridia</taxon>
        <taxon>Lachnospirales</taxon>
        <taxon>Vallitaleaceae</taxon>
        <taxon>Petrocella</taxon>
    </lineage>
</organism>